<proteinExistence type="predicted"/>
<evidence type="ECO:0000313" key="3">
    <source>
        <dbReference type="Proteomes" id="UP000827721"/>
    </source>
</evidence>
<comment type="caution">
    <text evidence="2">The sequence shown here is derived from an EMBL/GenBank/DDBJ whole genome shotgun (WGS) entry which is preliminary data.</text>
</comment>
<name>A0ABQ8HQV5_9ROSI</name>
<organism evidence="2 3">
    <name type="scientific">Xanthoceras sorbifolium</name>
    <dbReference type="NCBI Taxonomy" id="99658"/>
    <lineage>
        <taxon>Eukaryota</taxon>
        <taxon>Viridiplantae</taxon>
        <taxon>Streptophyta</taxon>
        <taxon>Embryophyta</taxon>
        <taxon>Tracheophyta</taxon>
        <taxon>Spermatophyta</taxon>
        <taxon>Magnoliopsida</taxon>
        <taxon>eudicotyledons</taxon>
        <taxon>Gunneridae</taxon>
        <taxon>Pentapetalae</taxon>
        <taxon>rosids</taxon>
        <taxon>malvids</taxon>
        <taxon>Sapindales</taxon>
        <taxon>Sapindaceae</taxon>
        <taxon>Xanthoceroideae</taxon>
        <taxon>Xanthoceras</taxon>
    </lineage>
</organism>
<sequence length="157" mass="17136">MEKKEEQQQTETSGEEKKGVDLEGLPVKDSPYVKYKDLEDYKQQGYGTQGHLQPKPGHGAGATDAPTPSGAAVSSKADVSATDVINRHGKINRNQKKMEMLDFNLSLRALLVCGLIIYRNTVSKCGVLRVYKTLALLKNWRLLSLGSLVSALLPHGG</sequence>
<accession>A0ABQ8HQV5</accession>
<reference evidence="2 3" key="1">
    <citation type="submission" date="2021-02" db="EMBL/GenBank/DDBJ databases">
        <title>Plant Genome Project.</title>
        <authorList>
            <person name="Zhang R.-G."/>
        </authorList>
    </citation>
    <scope>NUCLEOTIDE SEQUENCE [LARGE SCALE GENOMIC DNA]</scope>
    <source>
        <tissue evidence="2">Leaves</tissue>
    </source>
</reference>
<evidence type="ECO:0000256" key="1">
    <source>
        <dbReference type="SAM" id="MobiDB-lite"/>
    </source>
</evidence>
<feature type="region of interest" description="Disordered" evidence="1">
    <location>
        <begin position="1"/>
        <end position="78"/>
    </location>
</feature>
<dbReference type="InterPro" id="IPR018930">
    <property type="entry name" value="LEA-18"/>
</dbReference>
<evidence type="ECO:0008006" key="4">
    <source>
        <dbReference type="Google" id="ProtNLM"/>
    </source>
</evidence>
<gene>
    <name evidence="2" type="ORF">JRO89_XS08G0213400</name>
</gene>
<dbReference type="Proteomes" id="UP000827721">
    <property type="component" value="Unassembled WGS sequence"/>
</dbReference>
<keyword evidence="3" id="KW-1185">Reference proteome</keyword>
<evidence type="ECO:0000313" key="2">
    <source>
        <dbReference type="EMBL" id="KAH7566669.1"/>
    </source>
</evidence>
<dbReference type="Pfam" id="PF10714">
    <property type="entry name" value="LEA_6"/>
    <property type="match status" value="1"/>
</dbReference>
<dbReference type="EMBL" id="JAFEMO010000008">
    <property type="protein sequence ID" value="KAH7566669.1"/>
    <property type="molecule type" value="Genomic_DNA"/>
</dbReference>
<protein>
    <recommendedName>
        <fullName evidence="4">Late embryogenesis abundant protein, LEA-18</fullName>
    </recommendedName>
</protein>